<gene>
    <name evidence="3" type="primary">LOC122129153</name>
</gene>
<protein>
    <submittedName>
        <fullName evidence="3">Uncharacterized protein LOC122129153</fullName>
    </submittedName>
</protein>
<feature type="non-terminal residue" evidence="3">
    <location>
        <position position="325"/>
    </location>
</feature>
<dbReference type="RefSeq" id="XP_042560131.1">
    <property type="nucleotide sequence ID" value="XM_042704197.1"/>
</dbReference>
<reference evidence="3" key="1">
    <citation type="submission" date="2025-08" db="UniProtKB">
        <authorList>
            <consortium name="RefSeq"/>
        </authorList>
    </citation>
    <scope>IDENTIFICATION</scope>
</reference>
<evidence type="ECO:0000313" key="3">
    <source>
        <dbReference type="RefSeq" id="XP_042560131.1"/>
    </source>
</evidence>
<evidence type="ECO:0000256" key="1">
    <source>
        <dbReference type="SAM" id="MobiDB-lite"/>
    </source>
</evidence>
<feature type="region of interest" description="Disordered" evidence="1">
    <location>
        <begin position="1"/>
        <end position="23"/>
    </location>
</feature>
<organism evidence="2 3">
    <name type="scientific">Clupea harengus</name>
    <name type="common">Atlantic herring</name>
    <dbReference type="NCBI Taxonomy" id="7950"/>
    <lineage>
        <taxon>Eukaryota</taxon>
        <taxon>Metazoa</taxon>
        <taxon>Chordata</taxon>
        <taxon>Craniata</taxon>
        <taxon>Vertebrata</taxon>
        <taxon>Euteleostomi</taxon>
        <taxon>Actinopterygii</taxon>
        <taxon>Neopterygii</taxon>
        <taxon>Teleostei</taxon>
        <taxon>Clupei</taxon>
        <taxon>Clupeiformes</taxon>
        <taxon>Clupeoidei</taxon>
        <taxon>Clupeidae</taxon>
        <taxon>Clupea</taxon>
    </lineage>
</organism>
<feature type="region of interest" description="Disordered" evidence="1">
    <location>
        <begin position="146"/>
        <end position="171"/>
    </location>
</feature>
<dbReference type="AlphaFoldDB" id="A0A8M1K7Z0"/>
<proteinExistence type="predicted"/>
<dbReference type="GeneID" id="122129153"/>
<dbReference type="Proteomes" id="UP000515152">
    <property type="component" value="Unplaced"/>
</dbReference>
<keyword evidence="2" id="KW-1185">Reference proteome</keyword>
<accession>A0A8M1K7Z0</accession>
<dbReference type="KEGG" id="char:122129153"/>
<name>A0A8M1K7Z0_CLUHA</name>
<sequence>MVLTELDDVRAQGSQEGMSCRRKERQDTEDLEAFWDMREITFVELNDHVTQAIRGQASLPQLELLINEIEGKETFIYNVLKLGQVGLGHEMFDIMIRQLRSLKRMRDEAWRCLNVKVSPEKGTRGGKQDKRTVRLNISGGVVDGARETEIVGDSSSEEERDTHPQADPQAPLLPLRFKTAVKNAAQIPFGKVWGRDREDSDLDEEEDSEIAEQCSIKGPHTCRTWGHSVEAGLNSGLPILQENAPNFITHLESEMERNIFLGSMPRSELKDGVTHYVILHRKTEDCLQKQDIDRQRKLVQSQLNYVKGMKKAQTPAPGLGLDLMP</sequence>
<evidence type="ECO:0000313" key="2">
    <source>
        <dbReference type="Proteomes" id="UP000515152"/>
    </source>
</evidence>